<dbReference type="AlphaFoldDB" id="A0A0W1AK76"/>
<dbReference type="STRING" id="66969.Lwal_1007"/>
<evidence type="ECO:0000313" key="1">
    <source>
        <dbReference type="EMBL" id="KTD81755.1"/>
    </source>
</evidence>
<dbReference type="Proteomes" id="UP000054729">
    <property type="component" value="Unassembled WGS sequence"/>
</dbReference>
<dbReference type="RefSeq" id="WP_058479819.1">
    <property type="nucleotide sequence ID" value="NZ_CAAAIQ010000031.1"/>
</dbReference>
<evidence type="ECO:0000313" key="2">
    <source>
        <dbReference type="Proteomes" id="UP000054729"/>
    </source>
</evidence>
<dbReference type="OrthoDB" id="9903069at2"/>
<gene>
    <name evidence="1" type="ORF">Lwal_1007</name>
</gene>
<accession>A0A0W1AK76</accession>
<sequence>MKFYESENKWERTFNDCMGEYKKLLPDNISERLIQLNERVPNFKPIDFKPEQSVQVGVGECAFITADTEERRILGSMGAGCCFILAIADPRNKCAWLAHIDALVSMPQLKEVLAKVFTKIDRHSAVAHVVGGNDSSIVQGIAICNELEKQGVTINSALLRLHMELDQLSLAVDPQTGTIYAPESNNLAERRDLYRNLSMRITKGNELGSIGLTEMSPHSIESIISHAQDTMDKRI</sequence>
<keyword evidence="2" id="KW-1185">Reference proteome</keyword>
<protein>
    <submittedName>
        <fullName evidence="1">Uncharacterized protein</fullName>
    </submittedName>
</protein>
<comment type="caution">
    <text evidence="1">The sequence shown here is derived from an EMBL/GenBank/DDBJ whole genome shotgun (WGS) entry which is preliminary data.</text>
</comment>
<dbReference type="EMBL" id="LNZB01000020">
    <property type="protein sequence ID" value="KTD81755.1"/>
    <property type="molecule type" value="Genomic_DNA"/>
</dbReference>
<organism evidence="1 2">
    <name type="scientific">Legionella waltersii</name>
    <dbReference type="NCBI Taxonomy" id="66969"/>
    <lineage>
        <taxon>Bacteria</taxon>
        <taxon>Pseudomonadati</taxon>
        <taxon>Pseudomonadota</taxon>
        <taxon>Gammaproteobacteria</taxon>
        <taxon>Legionellales</taxon>
        <taxon>Legionellaceae</taxon>
        <taxon>Legionella</taxon>
    </lineage>
</organism>
<name>A0A0W1AK76_9GAMM</name>
<dbReference type="PATRIC" id="fig|66969.6.peg.1100"/>
<proteinExistence type="predicted"/>
<reference evidence="1 2" key="1">
    <citation type="submission" date="2015-11" db="EMBL/GenBank/DDBJ databases">
        <title>Genomic analysis of 38 Legionella species identifies large and diverse effector repertoires.</title>
        <authorList>
            <person name="Burstein D."/>
            <person name="Amaro F."/>
            <person name="Zusman T."/>
            <person name="Lifshitz Z."/>
            <person name="Cohen O."/>
            <person name="Gilbert J.A."/>
            <person name="Pupko T."/>
            <person name="Shuman H.A."/>
            <person name="Segal G."/>
        </authorList>
    </citation>
    <scope>NUCLEOTIDE SEQUENCE [LARGE SCALE GENOMIC DNA]</scope>
    <source>
        <strain evidence="1 2">ATCC 51914</strain>
    </source>
</reference>